<accession>A0A5N6FQ80</accession>
<dbReference type="OrthoDB" id="8062037at2759"/>
<dbReference type="InterPro" id="IPR024766">
    <property type="entry name" value="Znf_RING_H2"/>
</dbReference>
<evidence type="ECO:0000256" key="1">
    <source>
        <dbReference type="ARBA" id="ARBA00004906"/>
    </source>
</evidence>
<dbReference type="UniPathway" id="UPA00143"/>
<keyword evidence="5" id="KW-0862">Zinc</keyword>
<dbReference type="GO" id="GO:0051603">
    <property type="term" value="P:proteolysis involved in protein catabolic process"/>
    <property type="evidence" value="ECO:0007669"/>
    <property type="project" value="UniProtKB-ARBA"/>
</dbReference>
<dbReference type="SMART" id="SM00184">
    <property type="entry name" value="RING"/>
    <property type="match status" value="1"/>
</dbReference>
<dbReference type="Gene3D" id="3.30.40.10">
    <property type="entry name" value="Zinc/RING finger domain, C3HC4 (zinc finger)"/>
    <property type="match status" value="1"/>
</dbReference>
<reference evidence="6" key="1">
    <citation type="submission" date="2019-04" db="EMBL/GenBank/DDBJ databases">
        <title>Friends and foes A comparative genomics studyof 23 Aspergillus species from section Flavi.</title>
        <authorList>
            <consortium name="DOE Joint Genome Institute"/>
            <person name="Kjaerbolling I."/>
            <person name="Vesth T."/>
            <person name="Frisvad J.C."/>
            <person name="Nybo J.L."/>
            <person name="Theobald S."/>
            <person name="Kildgaard S."/>
            <person name="Isbrandt T."/>
            <person name="Kuo A."/>
            <person name="Sato A."/>
            <person name="Lyhne E.K."/>
            <person name="Kogle M.E."/>
            <person name="Wiebenga A."/>
            <person name="Kun R.S."/>
            <person name="Lubbers R.J."/>
            <person name="Makela M.R."/>
            <person name="Barry K."/>
            <person name="Chovatia M."/>
            <person name="Clum A."/>
            <person name="Daum C."/>
            <person name="Haridas S."/>
            <person name="He G."/>
            <person name="LaButti K."/>
            <person name="Lipzen A."/>
            <person name="Mondo S."/>
            <person name="Riley R."/>
            <person name="Salamov A."/>
            <person name="Simmons B.A."/>
            <person name="Magnuson J.K."/>
            <person name="Henrissat B."/>
            <person name="Mortensen U.H."/>
            <person name="Larsen T.O."/>
            <person name="Devries R.P."/>
            <person name="Grigoriev I.V."/>
            <person name="Machida M."/>
            <person name="Baker S.E."/>
            <person name="Andersen M.R."/>
        </authorList>
    </citation>
    <scope>NUCLEOTIDE SEQUENCE [LARGE SCALE GENOMIC DNA]</scope>
    <source>
        <strain evidence="6">IBT 14317</strain>
    </source>
</reference>
<evidence type="ECO:0000256" key="3">
    <source>
        <dbReference type="ARBA" id="ARBA00022771"/>
    </source>
</evidence>
<dbReference type="Proteomes" id="UP000326877">
    <property type="component" value="Unassembled WGS sequence"/>
</dbReference>
<evidence type="ECO:0000313" key="6">
    <source>
        <dbReference type="EMBL" id="KAE8385642.1"/>
    </source>
</evidence>
<dbReference type="PROSITE" id="PS50089">
    <property type="entry name" value="ZF_RING_2"/>
    <property type="match status" value="1"/>
</dbReference>
<keyword evidence="4" id="KW-0833">Ubl conjugation pathway</keyword>
<dbReference type="CDD" id="cd16448">
    <property type="entry name" value="RING-H2"/>
    <property type="match status" value="1"/>
</dbReference>
<dbReference type="AlphaFoldDB" id="A0A5N7BUY3"/>
<name>A0A5N7BUY3_PETAA</name>
<keyword evidence="2" id="KW-0479">Metal-binding</keyword>
<dbReference type="Pfam" id="PF12678">
    <property type="entry name" value="zf-rbx1"/>
    <property type="match status" value="1"/>
</dbReference>
<evidence type="ECO:0000256" key="4">
    <source>
        <dbReference type="ARBA" id="ARBA00022786"/>
    </source>
</evidence>
<dbReference type="GO" id="GO:0008270">
    <property type="term" value="F:zinc ion binding"/>
    <property type="evidence" value="ECO:0007669"/>
    <property type="project" value="UniProtKB-KW"/>
</dbReference>
<organism evidence="6">
    <name type="scientific">Petromyces alliaceus</name>
    <name type="common">Aspergillus alliaceus</name>
    <dbReference type="NCBI Taxonomy" id="209559"/>
    <lineage>
        <taxon>Eukaryota</taxon>
        <taxon>Fungi</taxon>
        <taxon>Dikarya</taxon>
        <taxon>Ascomycota</taxon>
        <taxon>Pezizomycotina</taxon>
        <taxon>Eurotiomycetes</taxon>
        <taxon>Eurotiomycetidae</taxon>
        <taxon>Eurotiales</taxon>
        <taxon>Aspergillaceae</taxon>
        <taxon>Aspergillus</taxon>
        <taxon>Aspergillus subgen. Circumdati</taxon>
    </lineage>
</organism>
<proteinExistence type="predicted"/>
<gene>
    <name evidence="6" type="ORF">BDV23DRAFT_15834</name>
</gene>
<dbReference type="SUPFAM" id="SSF57850">
    <property type="entry name" value="RING/U-box"/>
    <property type="match status" value="1"/>
</dbReference>
<sequence>MWHHRRRAATRRASEIHNLQVNGCIRQVTVERWLEEVARTDNGERPQQHYAQEPCSICLSTLLLASSSSSSQDTLPSSPEPACILPPPHPRSTLHSHDTLTPDADPPSLLESGRIRYHCRTRSVLVLNQCNHAFHASCLASWFTYGQYKCPICQTVYLPTTAG</sequence>
<protein>
    <submittedName>
        <fullName evidence="6">Uncharacterized protein</fullName>
    </submittedName>
</protein>
<dbReference type="InterPro" id="IPR013083">
    <property type="entry name" value="Znf_RING/FYVE/PHD"/>
</dbReference>
<evidence type="ECO:0000256" key="2">
    <source>
        <dbReference type="ARBA" id="ARBA00022723"/>
    </source>
</evidence>
<accession>A0A5N7BUY3</accession>
<keyword evidence="3" id="KW-0863">Zinc-finger</keyword>
<dbReference type="GO" id="GO:0016567">
    <property type="term" value="P:protein ubiquitination"/>
    <property type="evidence" value="ECO:0007669"/>
    <property type="project" value="UniProtKB-UniPathway"/>
</dbReference>
<comment type="pathway">
    <text evidence="1">Protein modification; protein ubiquitination.</text>
</comment>
<dbReference type="EMBL" id="ML735330">
    <property type="protein sequence ID" value="KAE8385642.1"/>
    <property type="molecule type" value="Genomic_DNA"/>
</dbReference>
<evidence type="ECO:0000256" key="5">
    <source>
        <dbReference type="ARBA" id="ARBA00022833"/>
    </source>
</evidence>
<dbReference type="InterPro" id="IPR001841">
    <property type="entry name" value="Znf_RING"/>
</dbReference>